<gene>
    <name evidence="3" type="ORF">MW046_00230</name>
</gene>
<organism evidence="3 4">
    <name type="scientific">Halocatena salina</name>
    <dbReference type="NCBI Taxonomy" id="2934340"/>
    <lineage>
        <taxon>Archaea</taxon>
        <taxon>Methanobacteriati</taxon>
        <taxon>Methanobacteriota</taxon>
        <taxon>Stenosarchaea group</taxon>
        <taxon>Halobacteria</taxon>
        <taxon>Halobacteriales</taxon>
        <taxon>Natronomonadaceae</taxon>
        <taxon>Halocatena</taxon>
    </lineage>
</organism>
<keyword evidence="2" id="KW-0812">Transmembrane</keyword>
<feature type="transmembrane region" description="Helical" evidence="2">
    <location>
        <begin position="374"/>
        <end position="397"/>
    </location>
</feature>
<feature type="compositionally biased region" description="Low complexity" evidence="1">
    <location>
        <begin position="1"/>
        <end position="11"/>
    </location>
</feature>
<feature type="transmembrane region" description="Helical" evidence="2">
    <location>
        <begin position="162"/>
        <end position="185"/>
    </location>
</feature>
<feature type="transmembrane region" description="Helical" evidence="2">
    <location>
        <begin position="61"/>
        <end position="81"/>
    </location>
</feature>
<feature type="transmembrane region" description="Helical" evidence="2">
    <location>
        <begin position="307"/>
        <end position="329"/>
    </location>
</feature>
<feature type="transmembrane region" description="Helical" evidence="2">
    <location>
        <begin position="276"/>
        <end position="295"/>
    </location>
</feature>
<protein>
    <submittedName>
        <fullName evidence="3">Uncharacterized protein</fullName>
    </submittedName>
</protein>
<evidence type="ECO:0000256" key="2">
    <source>
        <dbReference type="SAM" id="Phobius"/>
    </source>
</evidence>
<feature type="transmembrane region" description="Helical" evidence="2">
    <location>
        <begin position="469"/>
        <end position="489"/>
    </location>
</feature>
<dbReference type="Proteomes" id="UP000831768">
    <property type="component" value="Chromosome"/>
</dbReference>
<proteinExistence type="predicted"/>
<feature type="transmembrane region" description="Helical" evidence="2">
    <location>
        <begin position="138"/>
        <end position="155"/>
    </location>
</feature>
<feature type="transmembrane region" description="Helical" evidence="2">
    <location>
        <begin position="23"/>
        <end position="41"/>
    </location>
</feature>
<name>A0A8U0A384_9EURY</name>
<accession>A0A8U0A384</accession>
<dbReference type="KEGG" id="haad:MW046_00230"/>
<dbReference type="AlphaFoldDB" id="A0A8U0A384"/>
<evidence type="ECO:0000313" key="4">
    <source>
        <dbReference type="Proteomes" id="UP000831768"/>
    </source>
</evidence>
<feature type="transmembrane region" description="Helical" evidence="2">
    <location>
        <begin position="88"/>
        <end position="107"/>
    </location>
</feature>
<evidence type="ECO:0000313" key="3">
    <source>
        <dbReference type="EMBL" id="UPM42898.1"/>
    </source>
</evidence>
<keyword evidence="2" id="KW-1133">Transmembrane helix</keyword>
<keyword evidence="4" id="KW-1185">Reference proteome</keyword>
<dbReference type="EMBL" id="CP096019">
    <property type="protein sequence ID" value="UPM42898.1"/>
    <property type="molecule type" value="Genomic_DNA"/>
</dbReference>
<feature type="transmembrane region" description="Helical" evidence="2">
    <location>
        <begin position="409"/>
        <end position="431"/>
    </location>
</feature>
<sequence length="629" mass="70325">MTAATARGARTPPRRTETNPERWWTKPLLTVGFLTLTGAILSAKTAPATGYELSLYTATPILFWVGVAIALGGALLVAFVSSVRWVRSLALVLAATAMLSVLGLPFLRDYYFHGTADPMTHLGLAKDLNSGRTSPFGIMYPGIHILAVFISRVVGYPLRRSVLFVTLLFALVYILFVPLCVRLLVSGPRTTTIGVFSALLLLPINHISTHFRVHPFTLTTLYSAFIVFLLLKAFLSEGRYDRRSKRSKPVDTVAGTFVVLAVVLTSVVLFHPQQALNVLILFVTICDIQLLYRVFRSDHPISEHPRLYAPTLFFLGVYALWTTRTSWFYRLADKHLSKIAGYIQGETVAGKQIQAQGDSIAAIGASIPELFVKLFLLSAVYTAITAVIALLSVSHAFDDETTAPQSTRLYLSLSLLPLLMVFLVYFVGSISKMQFRHLGFLMLLATLLGAVGLCVALKRLRHTISLPRSGLLFAVGFALMLVLAIAPLYQSPYIHKQNVQVTEMQMEGYDQAFEHQTNGVPVLGIRMEPTRYADATRGVQWRSERERLYRQTVPFNTLSQLQTTFRSPRYVIVTRLDREREINAYQQLRFSKEEFQAIERQSGINRVMSNGEVQLYYVVDNSTTDDEPP</sequence>
<dbReference type="GeneID" id="71926427"/>
<feature type="region of interest" description="Disordered" evidence="1">
    <location>
        <begin position="1"/>
        <end position="20"/>
    </location>
</feature>
<feature type="transmembrane region" description="Helical" evidence="2">
    <location>
        <begin position="437"/>
        <end position="457"/>
    </location>
</feature>
<feature type="transmembrane region" description="Helical" evidence="2">
    <location>
        <begin position="213"/>
        <end position="231"/>
    </location>
</feature>
<feature type="transmembrane region" description="Helical" evidence="2">
    <location>
        <begin position="252"/>
        <end position="270"/>
    </location>
</feature>
<reference evidence="3" key="1">
    <citation type="submission" date="2022-04" db="EMBL/GenBank/DDBJ databases">
        <title>Halocatena sp. nov., isolated from a salt lake.</title>
        <authorList>
            <person name="Cui H.-L."/>
        </authorList>
    </citation>
    <scope>NUCLEOTIDE SEQUENCE</scope>
    <source>
        <strain evidence="3">AD-1</strain>
    </source>
</reference>
<dbReference type="RefSeq" id="WP_247993568.1">
    <property type="nucleotide sequence ID" value="NZ_CP096019.1"/>
</dbReference>
<keyword evidence="2" id="KW-0472">Membrane</keyword>
<evidence type="ECO:0000256" key="1">
    <source>
        <dbReference type="SAM" id="MobiDB-lite"/>
    </source>
</evidence>